<dbReference type="AlphaFoldDB" id="A0A1Y6D368"/>
<evidence type="ECO:0000256" key="1">
    <source>
        <dbReference type="ARBA" id="ARBA00004571"/>
    </source>
</evidence>
<evidence type="ECO:0000313" key="16">
    <source>
        <dbReference type="EMBL" id="SMF95283.1"/>
    </source>
</evidence>
<dbReference type="Proteomes" id="UP000192923">
    <property type="component" value="Unassembled WGS sequence"/>
</dbReference>
<evidence type="ECO:0000256" key="8">
    <source>
        <dbReference type="ARBA" id="ARBA00023136"/>
    </source>
</evidence>
<evidence type="ECO:0000256" key="3">
    <source>
        <dbReference type="ARBA" id="ARBA00022448"/>
    </source>
</evidence>
<dbReference type="InterPro" id="IPR039426">
    <property type="entry name" value="TonB-dep_rcpt-like"/>
</dbReference>
<keyword evidence="10 11" id="KW-0998">Cell outer membrane</keyword>
<dbReference type="RefSeq" id="WP_176225217.1">
    <property type="nucleotide sequence ID" value="NZ_FXAM01000001.1"/>
</dbReference>
<name>A0A1Y6D368_9GAMM</name>
<dbReference type="Gene3D" id="2.40.170.20">
    <property type="entry name" value="TonB-dependent receptor, beta-barrel domain"/>
    <property type="match status" value="1"/>
</dbReference>
<evidence type="ECO:0000256" key="6">
    <source>
        <dbReference type="ARBA" id="ARBA00022729"/>
    </source>
</evidence>
<evidence type="ECO:0000256" key="7">
    <source>
        <dbReference type="ARBA" id="ARBA00023077"/>
    </source>
</evidence>
<dbReference type="Gene3D" id="2.170.130.10">
    <property type="entry name" value="TonB-dependent receptor, plug domain"/>
    <property type="match status" value="1"/>
</dbReference>
<evidence type="ECO:0000256" key="4">
    <source>
        <dbReference type="ARBA" id="ARBA00022452"/>
    </source>
</evidence>
<dbReference type="PANTHER" id="PTHR30069:SF29">
    <property type="entry name" value="HEMOGLOBIN AND HEMOGLOBIN-HAPTOGLOBIN-BINDING PROTEIN 1-RELATED"/>
    <property type="match status" value="1"/>
</dbReference>
<reference evidence="16 17" key="1">
    <citation type="submission" date="2016-12" db="EMBL/GenBank/DDBJ databases">
        <authorList>
            <person name="Song W.-J."/>
            <person name="Kurnit D.M."/>
        </authorList>
    </citation>
    <scope>NUCLEOTIDE SEQUENCE [LARGE SCALE GENOMIC DNA]</scope>
    <source>
        <strain evidence="16 17">175</strain>
    </source>
</reference>
<feature type="domain" description="TonB-dependent receptor plug" evidence="15">
    <location>
        <begin position="66"/>
        <end position="176"/>
    </location>
</feature>
<sequence length="668" mass="73990">MAAPCLRWGGRWLFGLALCLGGTAQAQAPSGDALDRSLEELSGTGLSTAPKGVRVSTASKYSQKAATAPGSVHIVTAEDIKTYGFRTLGEALRMLPGTYLTNDRNYSYLGVRGFNRPGDYNSRILLLVDGERINDSIYDSALFANDFVLDIDLVERIEFASGPGSVVYGSNAFLGVINVITKRGNALDGAELSGSYGSFDAYKARGSFGKRFDNGAEVLLSATGFDWEGPDHLYYPEFDTPDRNHGKAAGQDYDRGQNAFAKASYKALSLEAGYVSRTKGIPTGSFGQRFNDPASFTDDQRIFASLQFDDEIAEDWGVHARLGYNRYGYVGHYPYADPYVLNVDRGEGDWWDGELRLTHTGFQGHRIMGGLELQDNFLQSQRNFDAGGPVYLDKDYSSVRYGFFLLDEFALWDALTLQVGARYDHTPFGHSANPRVALAWQALDTTTLKLLYGTAFRAPNVYERFYNDGDLTQKGNPNLGPERTGTLELDLEHYLTPSTRLGAAFYRYRIDGLIGQVTDPADGLLVYRNVQGIEGLGMELEAEQRFANGIRGTLGYSLQHVESQGRTLMNSPEHMAKLHISAPLWDDGYRMGLETLYFGQRYTKSGKVDGYVLTNLTALAEPFKDVALSFSLYNLWNTHYADPVGEDFIQDSIPQDGRGFRLKLTVRF</sequence>
<dbReference type="PROSITE" id="PS52016">
    <property type="entry name" value="TONB_DEPENDENT_REC_3"/>
    <property type="match status" value="1"/>
</dbReference>
<dbReference type="GO" id="GO:0044718">
    <property type="term" value="P:siderophore transmembrane transport"/>
    <property type="evidence" value="ECO:0007669"/>
    <property type="project" value="TreeGrafter"/>
</dbReference>
<dbReference type="InterPro" id="IPR036942">
    <property type="entry name" value="Beta-barrel_TonB_sf"/>
</dbReference>
<accession>A0A1Y6D368</accession>
<dbReference type="InterPro" id="IPR000531">
    <property type="entry name" value="Beta-barrel_TonB"/>
</dbReference>
<comment type="subcellular location">
    <subcellularLocation>
        <location evidence="1 11">Cell outer membrane</location>
        <topology evidence="1 11">Multi-pass membrane protein</topology>
    </subcellularLocation>
</comment>
<evidence type="ECO:0000256" key="12">
    <source>
        <dbReference type="RuleBase" id="RU003357"/>
    </source>
</evidence>
<dbReference type="STRING" id="1760988.SAMN02949497_2642"/>
<dbReference type="CDD" id="cd01347">
    <property type="entry name" value="ligand_gated_channel"/>
    <property type="match status" value="1"/>
</dbReference>
<feature type="chain" id="PRO_5012961121" evidence="13">
    <location>
        <begin position="29"/>
        <end position="668"/>
    </location>
</feature>
<dbReference type="Pfam" id="PF00593">
    <property type="entry name" value="TonB_dep_Rec_b-barrel"/>
    <property type="match status" value="1"/>
</dbReference>
<evidence type="ECO:0000313" key="17">
    <source>
        <dbReference type="Proteomes" id="UP000192923"/>
    </source>
</evidence>
<keyword evidence="8 11" id="KW-0472">Membrane</keyword>
<evidence type="ECO:0000256" key="13">
    <source>
        <dbReference type="SAM" id="SignalP"/>
    </source>
</evidence>
<dbReference type="InterPro" id="IPR037066">
    <property type="entry name" value="Plug_dom_sf"/>
</dbReference>
<proteinExistence type="inferred from homology"/>
<dbReference type="Pfam" id="PF07715">
    <property type="entry name" value="Plug"/>
    <property type="match status" value="1"/>
</dbReference>
<dbReference type="GO" id="GO:0015344">
    <property type="term" value="F:siderophore uptake transmembrane transporter activity"/>
    <property type="evidence" value="ECO:0007669"/>
    <property type="project" value="TreeGrafter"/>
</dbReference>
<keyword evidence="7 12" id="KW-0798">TonB box</keyword>
<organism evidence="16 17">
    <name type="scientific">Methylomagnum ishizawai</name>
    <dbReference type="NCBI Taxonomy" id="1760988"/>
    <lineage>
        <taxon>Bacteria</taxon>
        <taxon>Pseudomonadati</taxon>
        <taxon>Pseudomonadota</taxon>
        <taxon>Gammaproteobacteria</taxon>
        <taxon>Methylococcales</taxon>
        <taxon>Methylococcaceae</taxon>
        <taxon>Methylomagnum</taxon>
    </lineage>
</organism>
<evidence type="ECO:0000256" key="5">
    <source>
        <dbReference type="ARBA" id="ARBA00022692"/>
    </source>
</evidence>
<keyword evidence="9" id="KW-0675">Receptor</keyword>
<keyword evidence="3 11" id="KW-0813">Transport</keyword>
<feature type="signal peptide" evidence="13">
    <location>
        <begin position="1"/>
        <end position="28"/>
    </location>
</feature>
<evidence type="ECO:0000256" key="9">
    <source>
        <dbReference type="ARBA" id="ARBA00023170"/>
    </source>
</evidence>
<dbReference type="PANTHER" id="PTHR30069">
    <property type="entry name" value="TONB-DEPENDENT OUTER MEMBRANE RECEPTOR"/>
    <property type="match status" value="1"/>
</dbReference>
<comment type="similarity">
    <text evidence="2">Belongs to the TonB-dependent receptor family. Hemoglobin/haptoglobin binding protein subfamily.</text>
</comment>
<dbReference type="InterPro" id="IPR012910">
    <property type="entry name" value="Plug_dom"/>
</dbReference>
<keyword evidence="5 11" id="KW-0812">Transmembrane</keyword>
<dbReference type="SUPFAM" id="SSF56935">
    <property type="entry name" value="Porins"/>
    <property type="match status" value="1"/>
</dbReference>
<gene>
    <name evidence="16" type="ORF">SAMN02949497_2642</name>
</gene>
<keyword evidence="6 13" id="KW-0732">Signal</keyword>
<evidence type="ECO:0000259" key="14">
    <source>
        <dbReference type="Pfam" id="PF00593"/>
    </source>
</evidence>
<evidence type="ECO:0000259" key="15">
    <source>
        <dbReference type="Pfam" id="PF07715"/>
    </source>
</evidence>
<keyword evidence="17" id="KW-1185">Reference proteome</keyword>
<feature type="domain" description="TonB-dependent receptor-like beta-barrel" evidence="14">
    <location>
        <begin position="284"/>
        <end position="635"/>
    </location>
</feature>
<keyword evidence="4 11" id="KW-1134">Transmembrane beta strand</keyword>
<dbReference type="EMBL" id="FXAM01000001">
    <property type="protein sequence ID" value="SMF95283.1"/>
    <property type="molecule type" value="Genomic_DNA"/>
</dbReference>
<evidence type="ECO:0000256" key="11">
    <source>
        <dbReference type="PROSITE-ProRule" id="PRU01360"/>
    </source>
</evidence>
<protein>
    <submittedName>
        <fullName evidence="16">Iron complex outermembrane recepter protein</fullName>
    </submittedName>
</protein>
<dbReference type="GO" id="GO:0009279">
    <property type="term" value="C:cell outer membrane"/>
    <property type="evidence" value="ECO:0007669"/>
    <property type="project" value="UniProtKB-SubCell"/>
</dbReference>
<evidence type="ECO:0000256" key="10">
    <source>
        <dbReference type="ARBA" id="ARBA00023237"/>
    </source>
</evidence>
<evidence type="ECO:0000256" key="2">
    <source>
        <dbReference type="ARBA" id="ARBA00008143"/>
    </source>
</evidence>